<keyword evidence="4" id="KW-1185">Reference proteome</keyword>
<dbReference type="InterPro" id="IPR012349">
    <property type="entry name" value="Split_barrel_FMN-bd"/>
</dbReference>
<organism evidence="3 4">
    <name type="scientific">Effrenium voratum</name>
    <dbReference type="NCBI Taxonomy" id="2562239"/>
    <lineage>
        <taxon>Eukaryota</taxon>
        <taxon>Sar</taxon>
        <taxon>Alveolata</taxon>
        <taxon>Dinophyceae</taxon>
        <taxon>Suessiales</taxon>
        <taxon>Symbiodiniaceae</taxon>
        <taxon>Effrenium</taxon>
    </lineage>
</organism>
<dbReference type="Pfam" id="PF01243">
    <property type="entry name" value="PNPOx_N"/>
    <property type="match status" value="1"/>
</dbReference>
<dbReference type="InterPro" id="IPR017927">
    <property type="entry name" value="FAD-bd_FR_type"/>
</dbReference>
<dbReference type="Proteomes" id="UP001178507">
    <property type="component" value="Unassembled WGS sequence"/>
</dbReference>
<dbReference type="SUPFAM" id="SSF52343">
    <property type="entry name" value="Ferredoxin reductase-like, C-terminal NADP-linked domain"/>
    <property type="match status" value="1"/>
</dbReference>
<evidence type="ECO:0000259" key="2">
    <source>
        <dbReference type="PROSITE" id="PS51384"/>
    </source>
</evidence>
<dbReference type="SUPFAM" id="SSF50475">
    <property type="entry name" value="FMN-binding split barrel"/>
    <property type="match status" value="1"/>
</dbReference>
<reference evidence="3" key="1">
    <citation type="submission" date="2023-08" db="EMBL/GenBank/DDBJ databases">
        <authorList>
            <person name="Chen Y."/>
            <person name="Shah S."/>
            <person name="Dougan E. K."/>
            <person name="Thang M."/>
            <person name="Chan C."/>
        </authorList>
    </citation>
    <scope>NUCLEOTIDE SEQUENCE</scope>
</reference>
<gene>
    <name evidence="3" type="ORF">EVOR1521_LOCUS28886</name>
</gene>
<dbReference type="GO" id="GO:0016491">
    <property type="term" value="F:oxidoreductase activity"/>
    <property type="evidence" value="ECO:0007669"/>
    <property type="project" value="UniProtKB-KW"/>
</dbReference>
<dbReference type="EMBL" id="CAUJNA010003659">
    <property type="protein sequence ID" value="CAJ1407104.1"/>
    <property type="molecule type" value="Genomic_DNA"/>
</dbReference>
<dbReference type="InterPro" id="IPR039261">
    <property type="entry name" value="FNR_nucleotide-bd"/>
</dbReference>
<name>A0AA36NHM8_9DINO</name>
<dbReference type="Gene3D" id="2.30.110.10">
    <property type="entry name" value="Electron Transport, Fmn-binding Protein, Chain A"/>
    <property type="match status" value="1"/>
</dbReference>
<dbReference type="Gene3D" id="2.40.30.10">
    <property type="entry name" value="Translation factors"/>
    <property type="match status" value="1"/>
</dbReference>
<dbReference type="PROSITE" id="PS51384">
    <property type="entry name" value="FAD_FR"/>
    <property type="match status" value="1"/>
</dbReference>
<protein>
    <recommendedName>
        <fullName evidence="2">FAD-binding FR-type domain-containing protein</fullName>
    </recommendedName>
</protein>
<dbReference type="PANTHER" id="PTHR42815:SF2">
    <property type="entry name" value="FAD-BINDING, PUTATIVE (AFU_ORTHOLOGUE AFUA_6G07600)-RELATED"/>
    <property type="match status" value="1"/>
</dbReference>
<proteinExistence type="predicted"/>
<dbReference type="InterPro" id="IPR017938">
    <property type="entry name" value="Riboflavin_synthase-like_b-brl"/>
</dbReference>
<evidence type="ECO:0000256" key="1">
    <source>
        <dbReference type="ARBA" id="ARBA00023002"/>
    </source>
</evidence>
<evidence type="ECO:0000313" key="4">
    <source>
        <dbReference type="Proteomes" id="UP001178507"/>
    </source>
</evidence>
<dbReference type="InterPro" id="IPR011576">
    <property type="entry name" value="Pyridox_Oxase_N"/>
</dbReference>
<dbReference type="AlphaFoldDB" id="A0AA36NHM8"/>
<dbReference type="PANTHER" id="PTHR42815">
    <property type="entry name" value="FAD-BINDING, PUTATIVE (AFU_ORTHOLOGUE AFUA_6G07600)-RELATED"/>
    <property type="match status" value="1"/>
</dbReference>
<feature type="domain" description="FAD-binding FR-type" evidence="2">
    <location>
        <begin position="340"/>
        <end position="457"/>
    </location>
</feature>
<evidence type="ECO:0000313" key="3">
    <source>
        <dbReference type="EMBL" id="CAJ1407104.1"/>
    </source>
</evidence>
<comment type="caution">
    <text evidence="3">The sequence shown here is derived from an EMBL/GenBank/DDBJ whole genome shotgun (WGS) entry which is preliminary data.</text>
</comment>
<dbReference type="InterPro" id="IPR013121">
    <property type="entry name" value="Fe_red_NAD-bd_6"/>
</dbReference>
<dbReference type="Pfam" id="PF08030">
    <property type="entry name" value="NAD_binding_6"/>
    <property type="match status" value="1"/>
</dbReference>
<dbReference type="Gene3D" id="3.40.50.80">
    <property type="entry name" value="Nucleotide-binding domain of ferredoxin-NADP reductase (FNR) module"/>
    <property type="match status" value="1"/>
</dbReference>
<dbReference type="SUPFAM" id="SSF63380">
    <property type="entry name" value="Riboflavin synthase domain-like"/>
    <property type="match status" value="1"/>
</dbReference>
<sequence>MADALVRPDQPWHLGERQMQLKQNTVASSDEMGPHIYHKVIPERYRDMISPQPHFMASFLDPRTGHVWPSAVFGVPGFADPDASDGRRIDLGAQLDPRDGAALRGLVKTGTPMGGVIIDLMSRRRNRFNGEVLLTKTGWAMRILQAFGNCPKYITRRRVAALGANAARAALPAEQRPIAAEDEELLQKTDMMYLATGHKDQGADMNVRGGQPGFVKALGQGRYIAWPDYVGNGFFMSLGNTKLNPQAGVLVVDWDDTGRGLQILGTMETYEREEIEKKLLPEDLQAPLAAMLSDERQALRVAVLKVELVRSIPGYCPHRYEKVELSPYNPKPKRELSGGGHEFAARLQWARPESDQVATFEFQLAPIPRPGSLELRSGQHVRLGLPALGQGVPPERTWTVTSAPSWFHEHGRFQISVQHKKDGLVTPFLHKQLAKGLAQEEDGTFIFHGFSGEFSPLLDPSTGEYRSRLPRHVVFFAGGIGITPAIAALKGLVDRNVAPESFTLFYSFRELEHAAFLGFLLVSDELKKKLPQLKLKIVVNITSSDAKEAVLQLRAHQARVKGAQEALFLEGRMDASLKAQLPAGDVEGFVCGPAAFEKAAAALWQTASLPSARLRTESFAY</sequence>
<accession>A0AA36NHM8</accession>
<keyword evidence="1" id="KW-0560">Oxidoreductase</keyword>